<dbReference type="Pfam" id="PF00589">
    <property type="entry name" value="Phage_integrase"/>
    <property type="match status" value="1"/>
</dbReference>
<protein>
    <submittedName>
        <fullName evidence="5">Site-specific integrase</fullName>
    </submittedName>
</protein>
<dbReference type="InterPro" id="IPR050090">
    <property type="entry name" value="Tyrosine_recombinase_XerCD"/>
</dbReference>
<keyword evidence="1" id="KW-0159">Chromosome partition</keyword>
<evidence type="ECO:0000256" key="1">
    <source>
        <dbReference type="ARBA" id="ARBA00022829"/>
    </source>
</evidence>
<dbReference type="InterPro" id="IPR011010">
    <property type="entry name" value="DNA_brk_join_enz"/>
</dbReference>
<dbReference type="PROSITE" id="PS51898">
    <property type="entry name" value="TYR_RECOMBINASE"/>
    <property type="match status" value="1"/>
</dbReference>
<dbReference type="CDD" id="cd00397">
    <property type="entry name" value="DNA_BRE_C"/>
    <property type="match status" value="1"/>
</dbReference>
<proteinExistence type="predicted"/>
<name>A0A934N1Q9_9GAMM</name>
<accession>A0A934N1Q9</accession>
<evidence type="ECO:0000313" key="6">
    <source>
        <dbReference type="Proteomes" id="UP000628710"/>
    </source>
</evidence>
<feature type="domain" description="Tyr recombinase" evidence="4">
    <location>
        <begin position="2"/>
        <end position="186"/>
    </location>
</feature>
<dbReference type="PANTHER" id="PTHR30349:SF81">
    <property type="entry name" value="TYROSINE RECOMBINASE XERC"/>
    <property type="match status" value="1"/>
</dbReference>
<dbReference type="GO" id="GO:0015074">
    <property type="term" value="P:DNA integration"/>
    <property type="evidence" value="ECO:0007669"/>
    <property type="project" value="UniProtKB-KW"/>
</dbReference>
<dbReference type="PANTHER" id="PTHR30349">
    <property type="entry name" value="PHAGE INTEGRASE-RELATED"/>
    <property type="match status" value="1"/>
</dbReference>
<dbReference type="GO" id="GO:0006310">
    <property type="term" value="P:DNA recombination"/>
    <property type="evidence" value="ECO:0007669"/>
    <property type="project" value="UniProtKB-KW"/>
</dbReference>
<dbReference type="EMBL" id="JAEMNX010000031">
    <property type="protein sequence ID" value="MBJ7539755.1"/>
    <property type="molecule type" value="Genomic_DNA"/>
</dbReference>
<evidence type="ECO:0000256" key="2">
    <source>
        <dbReference type="ARBA" id="ARBA00022908"/>
    </source>
</evidence>
<dbReference type="AlphaFoldDB" id="A0A934N1Q9"/>
<evidence type="ECO:0000259" key="4">
    <source>
        <dbReference type="PROSITE" id="PS51898"/>
    </source>
</evidence>
<organism evidence="5 6">
    <name type="scientific">Marinomonas transparens</name>
    <dbReference type="NCBI Taxonomy" id="2795388"/>
    <lineage>
        <taxon>Bacteria</taxon>
        <taxon>Pseudomonadati</taxon>
        <taxon>Pseudomonadota</taxon>
        <taxon>Gammaproteobacteria</taxon>
        <taxon>Oceanospirillales</taxon>
        <taxon>Oceanospirillaceae</taxon>
        <taxon>Marinomonas</taxon>
    </lineage>
</organism>
<dbReference type="InterPro" id="IPR013762">
    <property type="entry name" value="Integrase-like_cat_sf"/>
</dbReference>
<reference evidence="5" key="1">
    <citation type="submission" date="2020-12" db="EMBL/GenBank/DDBJ databases">
        <title>Marinomonas arctica sp. nov., a psychrotolerant bacterium isolated from the Arctic.</title>
        <authorList>
            <person name="Zhang Y."/>
        </authorList>
    </citation>
    <scope>NUCLEOTIDE SEQUENCE</scope>
    <source>
        <strain evidence="5">C1424</strain>
    </source>
</reference>
<sequence length="188" mass="21160">MKQAKVLTDKELNKVLDVISLYAHAERNRAMGLLTHLCGLRVCELANLRVSDVVNENGEIRDLLYLDATQTKGSEVRRVFVGKRAKSALKRYLQSNTSVIQRIFLFNTQKSKRFNTNALTQLIKRLYERSGIRGASSHSGRRSFITNLANKGVNVRVIAELASHKSIQTTQRYIEASETTLANAVDLL</sequence>
<dbReference type="Gene3D" id="1.10.443.10">
    <property type="entry name" value="Intergrase catalytic core"/>
    <property type="match status" value="1"/>
</dbReference>
<dbReference type="GO" id="GO:0003677">
    <property type="term" value="F:DNA binding"/>
    <property type="evidence" value="ECO:0007669"/>
    <property type="project" value="InterPro"/>
</dbReference>
<gene>
    <name evidence="5" type="ORF">I8J31_18950</name>
</gene>
<comment type="caution">
    <text evidence="5">The sequence shown here is derived from an EMBL/GenBank/DDBJ whole genome shotgun (WGS) entry which is preliminary data.</text>
</comment>
<dbReference type="Proteomes" id="UP000628710">
    <property type="component" value="Unassembled WGS sequence"/>
</dbReference>
<dbReference type="InterPro" id="IPR002104">
    <property type="entry name" value="Integrase_catalytic"/>
</dbReference>
<keyword evidence="3" id="KW-0233">DNA recombination</keyword>
<keyword evidence="6" id="KW-1185">Reference proteome</keyword>
<keyword evidence="2" id="KW-0229">DNA integration</keyword>
<dbReference type="RefSeq" id="WP_199470150.1">
    <property type="nucleotide sequence ID" value="NZ_JAEMNX010000031.1"/>
</dbReference>
<evidence type="ECO:0000313" key="5">
    <source>
        <dbReference type="EMBL" id="MBJ7539755.1"/>
    </source>
</evidence>
<dbReference type="GO" id="GO:0007059">
    <property type="term" value="P:chromosome segregation"/>
    <property type="evidence" value="ECO:0007669"/>
    <property type="project" value="UniProtKB-KW"/>
</dbReference>
<dbReference type="SUPFAM" id="SSF56349">
    <property type="entry name" value="DNA breaking-rejoining enzymes"/>
    <property type="match status" value="1"/>
</dbReference>
<evidence type="ECO:0000256" key="3">
    <source>
        <dbReference type="ARBA" id="ARBA00023172"/>
    </source>
</evidence>